<dbReference type="AlphaFoldDB" id="A0A6F8TII2"/>
<gene>
    <name evidence="1" type="ORF">ATCC19606_27860</name>
</gene>
<reference evidence="1" key="1">
    <citation type="submission" date="2020-03" db="EMBL/GenBank/DDBJ databases">
        <title>Complete genome sequence of Acinetobacter baumannii ATCC19606T, which is a model strain for tolerization of antimicrobial agents.</title>
        <authorList>
            <person name="Tsubouchi T."/>
            <person name="Suzuki M."/>
            <person name="Niki M."/>
            <person name="Oinuma K."/>
            <person name="Niki M."/>
            <person name="Shibayama K."/>
            <person name="Kakeya H."/>
            <person name="Kaneko Y."/>
        </authorList>
    </citation>
    <scope>NUCLEOTIDE SEQUENCE</scope>
    <source>
        <strain evidence="1">ATCC19606</strain>
    </source>
</reference>
<protein>
    <submittedName>
        <fullName evidence="1">Uncharacterized protein</fullName>
    </submittedName>
</protein>
<evidence type="ECO:0000313" key="1">
    <source>
        <dbReference type="EMBL" id="BCB00451.1"/>
    </source>
</evidence>
<name>A0A6F8TII2_ACIBA</name>
<sequence>MLIRISTKLFHSSESTHAGSSTERGLNSFGFSVLGFSETDPSFFIYFFITLRVVFDSDTLCVKNFY</sequence>
<dbReference type="EMBL" id="AP022836">
    <property type="protein sequence ID" value="BCB00451.1"/>
    <property type="molecule type" value="Genomic_DNA"/>
</dbReference>
<organism evidence="1">
    <name type="scientific">Acinetobacter baumannii</name>
    <dbReference type="NCBI Taxonomy" id="470"/>
    <lineage>
        <taxon>Bacteria</taxon>
        <taxon>Pseudomonadati</taxon>
        <taxon>Pseudomonadota</taxon>
        <taxon>Gammaproteobacteria</taxon>
        <taxon>Moraxellales</taxon>
        <taxon>Moraxellaceae</taxon>
        <taxon>Acinetobacter</taxon>
        <taxon>Acinetobacter calcoaceticus/baumannii complex</taxon>
    </lineage>
</organism>
<proteinExistence type="predicted"/>
<accession>A0A6F8TII2</accession>